<accession>A0AB39V120</accession>
<sequence length="251" mass="29644">MNSIILELSAIEDKIIDNTGMYSFEIYKKLSEILEIEKKEDLRVSNIFGEFFNETIKLEKEKKYKIRVTTKSQKSFSNLQKKLFEIAVNKEKIEIGEGVFRLSGIITRNETWCGKYDLKKEWDNLSPEVTNFYEKINMKIVNPILMNRKSVFRFDKILEIILKDVENEVEFEMGKVKESILNSVIVKKEYYREKRVNLLNNEIKKVYLGNIEVVLQGYYGQMLLTFLQYVKYTGVGELKEYGFGEIIIKKD</sequence>
<dbReference type="RefSeq" id="WP_369714813.1">
    <property type="nucleotide sequence ID" value="NZ_CP165647.1"/>
</dbReference>
<dbReference type="AlphaFoldDB" id="A0AB39V120"/>
<dbReference type="KEGG" id="lala:AB8B28_06590"/>
<gene>
    <name evidence="1" type="ORF">AB8B28_06590</name>
</gene>
<reference evidence="1" key="1">
    <citation type="submission" date="2024-07" db="EMBL/GenBank/DDBJ databases">
        <authorList>
            <person name="Li X.-J."/>
            <person name="Wang X."/>
        </authorList>
    </citation>
    <scope>NUCLEOTIDE SEQUENCE</scope>
    <source>
        <strain evidence="1">HSP-536</strain>
    </source>
</reference>
<organism evidence="1">
    <name type="scientific">Leptotrichia alba</name>
    <dbReference type="NCBI Taxonomy" id="3239304"/>
    <lineage>
        <taxon>Bacteria</taxon>
        <taxon>Fusobacteriati</taxon>
        <taxon>Fusobacteriota</taxon>
        <taxon>Fusobacteriia</taxon>
        <taxon>Fusobacteriales</taxon>
        <taxon>Leptotrichiaceae</taxon>
        <taxon>Leptotrichia</taxon>
    </lineage>
</organism>
<proteinExistence type="predicted"/>
<protein>
    <recommendedName>
        <fullName evidence="2">CRISPR-associated protein Cas6 C-terminal domain-containing protein</fullName>
    </recommendedName>
</protein>
<evidence type="ECO:0000313" key="1">
    <source>
        <dbReference type="EMBL" id="XDU61327.1"/>
    </source>
</evidence>
<dbReference type="EMBL" id="CP165647">
    <property type="protein sequence ID" value="XDU61327.1"/>
    <property type="molecule type" value="Genomic_DNA"/>
</dbReference>
<evidence type="ECO:0008006" key="2">
    <source>
        <dbReference type="Google" id="ProtNLM"/>
    </source>
</evidence>
<name>A0AB39V120_9FUSO</name>